<evidence type="ECO:0000313" key="3">
    <source>
        <dbReference type="EMBL" id="MEU8136767.1"/>
    </source>
</evidence>
<dbReference type="EMBL" id="JBEZFP010000071">
    <property type="protein sequence ID" value="MEU8136767.1"/>
    <property type="molecule type" value="Genomic_DNA"/>
</dbReference>
<keyword evidence="1 3" id="KW-0808">Transferase</keyword>
<dbReference type="InterPro" id="IPR029063">
    <property type="entry name" value="SAM-dependent_MTases_sf"/>
</dbReference>
<gene>
    <name evidence="3" type="ORF">AB0C36_25055</name>
</gene>
<accession>A0ABV3DMQ7</accession>
<proteinExistence type="predicted"/>
<dbReference type="GO" id="GO:0032259">
    <property type="term" value="P:methylation"/>
    <property type="evidence" value="ECO:0007669"/>
    <property type="project" value="UniProtKB-KW"/>
</dbReference>
<name>A0ABV3DMQ7_9ACTN</name>
<protein>
    <submittedName>
        <fullName evidence="3">Class I SAM-dependent methyltransferase</fullName>
        <ecNumber evidence="3">2.1.-.-</ecNumber>
    </submittedName>
</protein>
<dbReference type="InterPro" id="IPR041698">
    <property type="entry name" value="Methyltransf_25"/>
</dbReference>
<sequence length="199" mass="21298">MDAKAWDERYTGTELVWSADPNRFVAEQTGDLPPGRALDLAAGEGRNSIWLAKRGWRVTAVDFSAAALAKAKLLSDAQDVAVDWVTADLLTWRPEPGAYDLVLIAYLHLPEAEIAAVLANAAAAVAPGGTFLLVGHDLDNLEHGVGGPQDPDILHTPDRVSAALGAGLRVERAERVRRPVTVEGEAREAIDTLVRAVRP</sequence>
<dbReference type="Gene3D" id="3.40.50.150">
    <property type="entry name" value="Vaccinia Virus protein VP39"/>
    <property type="match status" value="1"/>
</dbReference>
<evidence type="ECO:0000313" key="4">
    <source>
        <dbReference type="Proteomes" id="UP001551482"/>
    </source>
</evidence>
<dbReference type="RefSeq" id="WP_358357679.1">
    <property type="nucleotide sequence ID" value="NZ_JBEZFP010000071.1"/>
</dbReference>
<dbReference type="CDD" id="cd02440">
    <property type="entry name" value="AdoMet_MTases"/>
    <property type="match status" value="1"/>
</dbReference>
<keyword evidence="4" id="KW-1185">Reference proteome</keyword>
<feature type="domain" description="Methyltransferase" evidence="2">
    <location>
        <begin position="38"/>
        <end position="129"/>
    </location>
</feature>
<reference evidence="3 4" key="1">
    <citation type="submission" date="2024-06" db="EMBL/GenBank/DDBJ databases">
        <title>The Natural Products Discovery Center: Release of the First 8490 Sequenced Strains for Exploring Actinobacteria Biosynthetic Diversity.</title>
        <authorList>
            <person name="Kalkreuter E."/>
            <person name="Kautsar S.A."/>
            <person name="Yang D."/>
            <person name="Bader C.D."/>
            <person name="Teijaro C.N."/>
            <person name="Fluegel L."/>
            <person name="Davis C.M."/>
            <person name="Simpson J.R."/>
            <person name="Lauterbach L."/>
            <person name="Steele A.D."/>
            <person name="Gui C."/>
            <person name="Meng S."/>
            <person name="Li G."/>
            <person name="Viehrig K."/>
            <person name="Ye F."/>
            <person name="Su P."/>
            <person name="Kiefer A.F."/>
            <person name="Nichols A."/>
            <person name="Cepeda A.J."/>
            <person name="Yan W."/>
            <person name="Fan B."/>
            <person name="Jiang Y."/>
            <person name="Adhikari A."/>
            <person name="Zheng C.-J."/>
            <person name="Schuster L."/>
            <person name="Cowan T.M."/>
            <person name="Smanski M.J."/>
            <person name="Chevrette M.G."/>
            <person name="De Carvalho L.P.S."/>
            <person name="Shen B."/>
        </authorList>
    </citation>
    <scope>NUCLEOTIDE SEQUENCE [LARGE SCALE GENOMIC DNA]</scope>
    <source>
        <strain evidence="3 4">NPDC048946</strain>
    </source>
</reference>
<keyword evidence="3" id="KW-0489">Methyltransferase</keyword>
<evidence type="ECO:0000259" key="2">
    <source>
        <dbReference type="Pfam" id="PF13649"/>
    </source>
</evidence>
<dbReference type="PANTHER" id="PTHR43861:SF3">
    <property type="entry name" value="PUTATIVE (AFU_ORTHOLOGUE AFUA_2G14390)-RELATED"/>
    <property type="match status" value="1"/>
</dbReference>
<dbReference type="Pfam" id="PF13649">
    <property type="entry name" value="Methyltransf_25"/>
    <property type="match status" value="1"/>
</dbReference>
<organism evidence="3 4">
    <name type="scientific">Streptodolium elevatio</name>
    <dbReference type="NCBI Taxonomy" id="3157996"/>
    <lineage>
        <taxon>Bacteria</taxon>
        <taxon>Bacillati</taxon>
        <taxon>Actinomycetota</taxon>
        <taxon>Actinomycetes</taxon>
        <taxon>Kitasatosporales</taxon>
        <taxon>Streptomycetaceae</taxon>
        <taxon>Streptodolium</taxon>
    </lineage>
</organism>
<dbReference type="PANTHER" id="PTHR43861">
    <property type="entry name" value="TRANS-ACONITATE 2-METHYLTRANSFERASE-RELATED"/>
    <property type="match status" value="1"/>
</dbReference>
<comment type="caution">
    <text evidence="3">The sequence shown here is derived from an EMBL/GenBank/DDBJ whole genome shotgun (WGS) entry which is preliminary data.</text>
</comment>
<dbReference type="Proteomes" id="UP001551482">
    <property type="component" value="Unassembled WGS sequence"/>
</dbReference>
<evidence type="ECO:0000256" key="1">
    <source>
        <dbReference type="ARBA" id="ARBA00022679"/>
    </source>
</evidence>
<dbReference type="GO" id="GO:0008168">
    <property type="term" value="F:methyltransferase activity"/>
    <property type="evidence" value="ECO:0007669"/>
    <property type="project" value="UniProtKB-KW"/>
</dbReference>
<dbReference type="SUPFAM" id="SSF53335">
    <property type="entry name" value="S-adenosyl-L-methionine-dependent methyltransferases"/>
    <property type="match status" value="1"/>
</dbReference>
<dbReference type="EC" id="2.1.-.-" evidence="3"/>